<proteinExistence type="predicted"/>
<name>A0A1B0BM51_9MUSC</name>
<reference evidence="1" key="2">
    <citation type="submission" date="2020-05" db="UniProtKB">
        <authorList>
            <consortium name="EnsemblMetazoa"/>
        </authorList>
    </citation>
    <scope>IDENTIFICATION</scope>
    <source>
        <strain evidence="1">IAEA</strain>
    </source>
</reference>
<sequence>MCSCKNISKHLLEYFVIFECCISLSMAILPRCSQFHDDNRMRFVCTGLYPRILKIFYADYMVSTGLTYSVFRSHSRPHHYLIAHGRSKVSNCRGYLRVYDDHQFRCNKRNISITTAKNPKLYCLNHRLLLAYQLLENCAEGRHPVPWQITMQYSDTKHVYNGVYIPPLDINQDDVSGWKCALLTCLVLGCCISRSMPLDEQCKAFFDGTNKLNRLCAAYYPSFGTSPATGDEYVVYQLDGKESRYFITLGMSAITSCKGTMYMESESEYQCEGVTLQLPPTKLPKLYCLTFPFVFSRILIGHCTRNDSINPEQTAILYPNTRKFQSFATEM</sequence>
<dbReference type="VEuPathDB" id="VectorBase:GPPI034436"/>
<protein>
    <submittedName>
        <fullName evidence="1">Uncharacterized protein</fullName>
    </submittedName>
</protein>
<dbReference type="EMBL" id="JXJN01016683">
    <property type="status" value="NOT_ANNOTATED_CDS"/>
    <property type="molecule type" value="Genomic_DNA"/>
</dbReference>
<reference evidence="2" key="1">
    <citation type="submission" date="2015-01" db="EMBL/GenBank/DDBJ databases">
        <authorList>
            <person name="Aksoy S."/>
            <person name="Warren W."/>
            <person name="Wilson R.K."/>
        </authorList>
    </citation>
    <scope>NUCLEOTIDE SEQUENCE [LARGE SCALE GENOMIC DNA]</scope>
    <source>
        <strain evidence="2">IAEA</strain>
    </source>
</reference>
<evidence type="ECO:0000313" key="2">
    <source>
        <dbReference type="Proteomes" id="UP000092460"/>
    </source>
</evidence>
<dbReference type="EMBL" id="JXJN01016682">
    <property type="status" value="NOT_ANNOTATED_CDS"/>
    <property type="molecule type" value="Genomic_DNA"/>
</dbReference>
<keyword evidence="2" id="KW-1185">Reference proteome</keyword>
<accession>A0A1B0BM51</accession>
<dbReference type="Proteomes" id="UP000092460">
    <property type="component" value="Unassembled WGS sequence"/>
</dbReference>
<organism evidence="1 2">
    <name type="scientific">Glossina palpalis gambiensis</name>
    <dbReference type="NCBI Taxonomy" id="67801"/>
    <lineage>
        <taxon>Eukaryota</taxon>
        <taxon>Metazoa</taxon>
        <taxon>Ecdysozoa</taxon>
        <taxon>Arthropoda</taxon>
        <taxon>Hexapoda</taxon>
        <taxon>Insecta</taxon>
        <taxon>Pterygota</taxon>
        <taxon>Neoptera</taxon>
        <taxon>Endopterygota</taxon>
        <taxon>Diptera</taxon>
        <taxon>Brachycera</taxon>
        <taxon>Muscomorpha</taxon>
        <taxon>Hippoboscoidea</taxon>
        <taxon>Glossinidae</taxon>
        <taxon>Glossina</taxon>
    </lineage>
</organism>
<evidence type="ECO:0000313" key="1">
    <source>
        <dbReference type="EnsemblMetazoa" id="GPPI034436-PA"/>
    </source>
</evidence>
<dbReference type="AlphaFoldDB" id="A0A1B0BM51"/>
<dbReference type="EnsemblMetazoa" id="GPPI034436-RA">
    <property type="protein sequence ID" value="GPPI034436-PA"/>
    <property type="gene ID" value="GPPI034436"/>
</dbReference>